<comment type="caution">
    <text evidence="2">The sequence shown here is derived from an EMBL/GenBank/DDBJ whole genome shotgun (WGS) entry which is preliminary data.</text>
</comment>
<dbReference type="Proteomes" id="UP000838160">
    <property type="component" value="Unassembled WGS sequence"/>
</dbReference>
<feature type="region of interest" description="Disordered" evidence="1">
    <location>
        <begin position="1"/>
        <end position="20"/>
    </location>
</feature>
<evidence type="ECO:0000313" key="3">
    <source>
        <dbReference type="Proteomes" id="UP000838160"/>
    </source>
</evidence>
<keyword evidence="3" id="KW-1185">Reference proteome</keyword>
<sequence>MTKLTQEQNQTVKDTGNSTVIASPGFSKTAVLI</sequence>
<protein>
    <submittedName>
        <fullName evidence="2">Uncharacterized protein</fullName>
    </submittedName>
</protein>
<evidence type="ECO:0000313" key="2">
    <source>
        <dbReference type="EMBL" id="CAH0525412.1"/>
    </source>
</evidence>
<evidence type="ECO:0000256" key="1">
    <source>
        <dbReference type="SAM" id="MobiDB-lite"/>
    </source>
</evidence>
<dbReference type="EMBL" id="CAKLCM010000002">
    <property type="protein sequence ID" value="CAH0525412.1"/>
    <property type="molecule type" value="Genomic_DNA"/>
</dbReference>
<proteinExistence type="predicted"/>
<accession>A0ABN8DES8</accession>
<name>A0ABN8DES8_9VIBR</name>
<organism evidence="2 3">
    <name type="scientific">Vibrio hippocampi</name>
    <dbReference type="NCBI Taxonomy" id="654686"/>
    <lineage>
        <taxon>Bacteria</taxon>
        <taxon>Pseudomonadati</taxon>
        <taxon>Pseudomonadota</taxon>
        <taxon>Gammaproteobacteria</taxon>
        <taxon>Vibrionales</taxon>
        <taxon>Vibrionaceae</taxon>
        <taxon>Vibrio</taxon>
    </lineage>
</organism>
<gene>
    <name evidence="2" type="ORF">VHP8226_00962</name>
</gene>
<reference evidence="2" key="1">
    <citation type="submission" date="2021-12" db="EMBL/GenBank/DDBJ databases">
        <authorList>
            <person name="Rodrigo-Torres L."/>
            <person name="Arahal R. D."/>
            <person name="Lucena T."/>
        </authorList>
    </citation>
    <scope>NUCLEOTIDE SEQUENCE</scope>
    <source>
        <strain evidence="2">CECT 8226</strain>
    </source>
</reference>